<feature type="compositionally biased region" description="Polar residues" evidence="2">
    <location>
        <begin position="379"/>
        <end position="405"/>
    </location>
</feature>
<feature type="compositionally biased region" description="Low complexity" evidence="2">
    <location>
        <begin position="26"/>
        <end position="37"/>
    </location>
</feature>
<comment type="caution">
    <text evidence="1">Lacks conserved residue(s) required for the propagation of feature annotation.</text>
</comment>
<feature type="region of interest" description="Disordered" evidence="2">
    <location>
        <begin position="87"/>
        <end position="106"/>
    </location>
</feature>
<feature type="compositionally biased region" description="Polar residues" evidence="2">
    <location>
        <begin position="87"/>
        <end position="97"/>
    </location>
</feature>
<feature type="region of interest" description="Disordered" evidence="2">
    <location>
        <begin position="714"/>
        <end position="825"/>
    </location>
</feature>
<feature type="region of interest" description="Disordered" evidence="2">
    <location>
        <begin position="1"/>
        <end position="80"/>
    </location>
</feature>
<feature type="compositionally biased region" description="Low complexity" evidence="2">
    <location>
        <begin position="721"/>
        <end position="735"/>
    </location>
</feature>
<dbReference type="PROSITE" id="PS51374">
    <property type="entry name" value="NDPK_LIKE"/>
    <property type="match status" value="1"/>
</dbReference>
<protein>
    <recommendedName>
        <fullName evidence="5">Nucleoside diphosphate kinase</fullName>
    </recommendedName>
</protein>
<feature type="compositionally biased region" description="Polar residues" evidence="2">
    <location>
        <begin position="453"/>
        <end position="494"/>
    </location>
</feature>
<evidence type="ECO:0000313" key="4">
    <source>
        <dbReference type="Proteomes" id="UP000324748"/>
    </source>
</evidence>
<feature type="region of interest" description="Disordered" evidence="2">
    <location>
        <begin position="291"/>
        <end position="348"/>
    </location>
</feature>
<feature type="compositionally biased region" description="Polar residues" evidence="2">
    <location>
        <begin position="570"/>
        <end position="588"/>
    </location>
</feature>
<feature type="compositionally biased region" description="Low complexity" evidence="2">
    <location>
        <begin position="773"/>
        <end position="788"/>
    </location>
</feature>
<name>A0A5B0LWJ4_PUCGR</name>
<comment type="similarity">
    <text evidence="1">Belongs to the NDK family.</text>
</comment>
<dbReference type="SUPFAM" id="SSF54919">
    <property type="entry name" value="Nucleoside diphosphate kinase, NDK"/>
    <property type="match status" value="1"/>
</dbReference>
<feature type="compositionally biased region" description="Acidic residues" evidence="2">
    <location>
        <begin position="314"/>
        <end position="347"/>
    </location>
</feature>
<reference evidence="3 4" key="1">
    <citation type="submission" date="2019-05" db="EMBL/GenBank/DDBJ databases">
        <title>Emergence of the Ug99 lineage of the wheat stem rust pathogen through somatic hybridization.</title>
        <authorList>
            <person name="Li F."/>
            <person name="Upadhyaya N.M."/>
            <person name="Sperschneider J."/>
            <person name="Matny O."/>
            <person name="Nguyen-Phuc H."/>
            <person name="Mago R."/>
            <person name="Raley C."/>
            <person name="Miller M.E."/>
            <person name="Silverstein K.A.T."/>
            <person name="Henningsen E."/>
            <person name="Hirsch C.D."/>
            <person name="Visser B."/>
            <person name="Pretorius Z.A."/>
            <person name="Steffenson B.J."/>
            <person name="Schwessinger B."/>
            <person name="Dodds P.N."/>
            <person name="Figueroa M."/>
        </authorList>
    </citation>
    <scope>NUCLEOTIDE SEQUENCE [LARGE SCALE GENOMIC DNA]</scope>
    <source>
        <strain evidence="3">21-0</strain>
    </source>
</reference>
<feature type="compositionally biased region" description="Basic and acidic residues" evidence="2">
    <location>
        <begin position="748"/>
        <end position="761"/>
    </location>
</feature>
<gene>
    <name evidence="3" type="ORF">PGT21_004103</name>
</gene>
<feature type="compositionally biased region" description="Polar residues" evidence="2">
    <location>
        <begin position="789"/>
        <end position="806"/>
    </location>
</feature>
<organism evidence="3 4">
    <name type="scientific">Puccinia graminis f. sp. tritici</name>
    <dbReference type="NCBI Taxonomy" id="56615"/>
    <lineage>
        <taxon>Eukaryota</taxon>
        <taxon>Fungi</taxon>
        <taxon>Dikarya</taxon>
        <taxon>Basidiomycota</taxon>
        <taxon>Pucciniomycotina</taxon>
        <taxon>Pucciniomycetes</taxon>
        <taxon>Pucciniales</taxon>
        <taxon>Pucciniaceae</taxon>
        <taxon>Puccinia</taxon>
    </lineage>
</organism>
<accession>A0A5B0LWJ4</accession>
<evidence type="ECO:0008006" key="5">
    <source>
        <dbReference type="Google" id="ProtNLM"/>
    </source>
</evidence>
<dbReference type="OMA" id="PVPWHAS"/>
<feature type="compositionally biased region" description="Low complexity" evidence="2">
    <location>
        <begin position="537"/>
        <end position="549"/>
    </location>
</feature>
<evidence type="ECO:0000313" key="3">
    <source>
        <dbReference type="EMBL" id="KAA1068862.1"/>
    </source>
</evidence>
<dbReference type="Proteomes" id="UP000324748">
    <property type="component" value="Unassembled WGS sequence"/>
</dbReference>
<evidence type="ECO:0000256" key="2">
    <source>
        <dbReference type="SAM" id="MobiDB-lite"/>
    </source>
</evidence>
<feature type="region of interest" description="Disordered" evidence="2">
    <location>
        <begin position="617"/>
        <end position="671"/>
    </location>
</feature>
<dbReference type="AlphaFoldDB" id="A0A5B0LWJ4"/>
<proteinExistence type="inferred from homology"/>
<sequence length="825" mass="90347">MPLLLNLKLHTRWSNRHEKKNKKEQQQQQQQQQQENNHNTNDTPTQLIPFPSNNNQSTHGTPPILSPSSTDSTYDISSNHSLLTPATNSFGSITHNHPINPESPSPLPAELTIAIIHPTQSKPEQNIQATIESRLASTGFKILDQKSVHLQSAPSHLSENSLSGLTPLPATNLIYLLSRSRAIQAWKDLVGIQLTDLPARPGSLRFIFGTKAVWAADKPETVFELIHFFWPNSIHLDHPRFTQLKQQPQLQYHHHHQQHHQPIIISPLSQQNTNNDTTRAPKRVFKFSRCTPQPSRQAEPSVHHSQKACVAQDELQEEEEDEEDEAEDQEEFEEQEEGDDEYDDDQPDQALLTTNQDRQLKRITQIPRHTHLSTSSHTPSLISNDSTGFSSTVNQESVIQSSSSFEAHHKQHLSETSTPLSTLQPPPNHLFDSHSSSHSSLSSTLASSPADSNMPTNNRRTSNDNSPPRSTVDSVGSTKTESPAANKMQDSGGSYTFRARPIPSSVTEPIPTPKMSKAAMLRLGLTWTPPVRPAPGSQSSTTTNSASSTRAPVPPVASLNPPAVVPRATKASNLRTNGDQPVPASSQPPRLKKTHSQIFENTPGHGFRRANLQTNIASIAQPKTQPRPTKASALRTGTNLPDQPGSPPAAHSSSVANNNYPQNGNVNGVKATGKGVRQSVDYFQGVPGHKRQEKIQVEATRRPEFEPRMTKAAKLRMAGGAATPSPSPTTTTTTEARSKATRSKRSHTSSDADPKAHRLDQDDNVSEGLVTQDSTDLSLSLSHPSSSTAPIQLSSKPQGNPSPQSNGDDDLNQRFGSVLIHHKLS</sequence>
<dbReference type="InterPro" id="IPR036850">
    <property type="entry name" value="NDK-like_dom_sf"/>
</dbReference>
<dbReference type="OrthoDB" id="2162449at2759"/>
<evidence type="ECO:0000256" key="1">
    <source>
        <dbReference type="PROSITE-ProRule" id="PRU00706"/>
    </source>
</evidence>
<feature type="region of interest" description="Disordered" evidence="2">
    <location>
        <begin position="364"/>
        <end position="513"/>
    </location>
</feature>
<keyword evidence="4" id="KW-1185">Reference proteome</keyword>
<dbReference type="EMBL" id="VSWC01000183">
    <property type="protein sequence ID" value="KAA1068862.1"/>
    <property type="molecule type" value="Genomic_DNA"/>
</dbReference>
<feature type="compositionally biased region" description="Polar residues" evidence="2">
    <location>
        <begin position="617"/>
        <end position="627"/>
    </location>
</feature>
<feature type="compositionally biased region" description="Basic residues" evidence="2">
    <location>
        <begin position="9"/>
        <end position="22"/>
    </location>
</feature>
<feature type="region of interest" description="Disordered" evidence="2">
    <location>
        <begin position="527"/>
        <end position="593"/>
    </location>
</feature>
<feature type="compositionally biased region" description="Polar residues" evidence="2">
    <location>
        <begin position="38"/>
        <end position="80"/>
    </location>
</feature>
<feature type="compositionally biased region" description="Low complexity" evidence="2">
    <location>
        <begin position="414"/>
        <end position="423"/>
    </location>
</feature>
<comment type="caution">
    <text evidence="3">The sequence shown here is derived from an EMBL/GenBank/DDBJ whole genome shotgun (WGS) entry which is preliminary data.</text>
</comment>
<feature type="compositionally biased region" description="Low complexity" evidence="2">
    <location>
        <begin position="657"/>
        <end position="669"/>
    </location>
</feature>
<feature type="compositionally biased region" description="Low complexity" evidence="2">
    <location>
        <begin position="433"/>
        <end position="452"/>
    </location>
</feature>